<dbReference type="PROSITE" id="PS00211">
    <property type="entry name" value="ABC_TRANSPORTER_1"/>
    <property type="match status" value="2"/>
</dbReference>
<dbReference type="FunFam" id="3.40.50.300:FF:000913">
    <property type="entry name" value="ABC multidrug transporter SitT"/>
    <property type="match status" value="1"/>
</dbReference>
<evidence type="ECO:0000313" key="16">
    <source>
        <dbReference type="Proteomes" id="UP001362999"/>
    </source>
</evidence>
<evidence type="ECO:0000256" key="9">
    <source>
        <dbReference type="ARBA" id="ARBA00023136"/>
    </source>
</evidence>
<keyword evidence="8 12" id="KW-1133">Transmembrane helix</keyword>
<dbReference type="EMBL" id="JAWWNJ010000009">
    <property type="protein sequence ID" value="KAK7048423.1"/>
    <property type="molecule type" value="Genomic_DNA"/>
</dbReference>
<keyword evidence="7" id="KW-0067">ATP-binding</keyword>
<evidence type="ECO:0000313" key="15">
    <source>
        <dbReference type="EMBL" id="KAK7048423.1"/>
    </source>
</evidence>
<dbReference type="CDD" id="cd18577">
    <property type="entry name" value="ABC_6TM_Pgp_ABCB1_D1_like"/>
    <property type="match status" value="1"/>
</dbReference>
<proteinExistence type="inferred from homology"/>
<evidence type="ECO:0000256" key="3">
    <source>
        <dbReference type="ARBA" id="ARBA00022448"/>
    </source>
</evidence>
<dbReference type="Pfam" id="PF00005">
    <property type="entry name" value="ABC_tran"/>
    <property type="match status" value="2"/>
</dbReference>
<feature type="domain" description="ABC transporter" evidence="13">
    <location>
        <begin position="1070"/>
        <end position="1310"/>
    </location>
</feature>
<feature type="transmembrane region" description="Helical" evidence="12">
    <location>
        <begin position="892"/>
        <end position="911"/>
    </location>
</feature>
<sequence length="1316" mass="142166">MSATDSVDEKTPVAPSKRGFFSRKSKPVQDLEKDADSEKTHVEQPAKPEIAPIGFLQLFRFSTPFELSLDAIGLVAAAAAGAAQPLMTILFGKLVNQFVHFQTLLLQLSDPSKAADAQAALPAAAKDFRHQAALLAIYLVAIGAGMFVCTYTYMLTFVYTAEVNAKRIRERYLQAILRQNVAFFDNVGAGEVATRIQTDTHLVQQGISEKVALVVNFLSAFATGFIVAYVQSWRLALAMSSILPCIVLTGGIMNRFISRYMQLSLKHVAESGSLAEEVISTVRTAQAFGTQRILAGLYDGHIAHSERADLRAAVWHGGGLAVFFFIIYCSYALAFSFGTTLINQGHITPGGVINVFMAILIGSFSLAMLAPEMQAINHGRGAAAKLYETIDRVPDIDSANDSGLKPDSVVGEITLEGVTFSYPSRPTVQVVKGLTLKFPAGKTAALVGASGSGKSTIVALVERFYDPTGGVVRLDGVDVKDLNLKWLRTQIGLVSQEPTLFATTIKGNVAHGLIGTKWENAPEEEKFALIKDACVKANADGFISNLPNGYDTMVGERGFLLSGGQKQRVAIARAIVSDPSILLLDEATSALDTQSEGVVQDALDKAAHGRTTIVIAHRLSTIKDADQIFVMGEGLVLEQGTHNELLDTENGAYARLVAAQKLREAQQRTDDADSEDTAKEAEEMEKAVREEIPLGRKNTGQHSLASELVEKRNQAHAVQDHEGDYGLPYLFKRMGLLNRDGWMAYGVGSIAAIGTGGVFPAFGIVYAKGIGGFSLESAHERRVTNDRNALYLFTIALASTVCIGFQNYLFSSAAARLTNKLRSLSFRAILRQDIEFFDKDENSAGGLTSALSDNPQKVNGLAGITLGAIVQAISTLVTGAIIGLVIVWKVGLVGLACTPLLVSVGFIRLRVVVLKDQKNKKAHEASAQLACEAAAAIRTVASLTREKDCCDLYSQSLEGPLRQSNRTAVWSNFIYALSQSMIFFVIALIFWFGATLVSRREISTFQFFVGLMSSTFSAIQAGNVFSFVPDMSSAKGAASDIVKLLDSVPEIDAESPAGKKVDSAATKGHIRLEGIHFRYPTRPGVRVLRELDLEVKPGTFVALVGASGSGKSTVIQLIERFYDPLAGEVYLDGEKITDLNIQEYRKQIALVSQEPTLYAGTVRFNILLGAIKPAEEVTQEEIEQACRDANILEFIQSLPQGFDTEVGGKGSQLSGGQKQRIAIARALLRNPKVLLLDEATSALDSNSEKVVQAALDQAAKGRSTVAVAHRLSSIQNADRIYFIKDGKVSESGTHDQLLTTRGDYYEFVQLQALSRR</sequence>
<evidence type="ECO:0000256" key="2">
    <source>
        <dbReference type="ARBA" id="ARBA00007577"/>
    </source>
</evidence>
<accession>A0AAW0DA92</accession>
<organism evidence="15 16">
    <name type="scientific">Favolaschia claudopus</name>
    <dbReference type="NCBI Taxonomy" id="2862362"/>
    <lineage>
        <taxon>Eukaryota</taxon>
        <taxon>Fungi</taxon>
        <taxon>Dikarya</taxon>
        <taxon>Basidiomycota</taxon>
        <taxon>Agaricomycotina</taxon>
        <taxon>Agaricomycetes</taxon>
        <taxon>Agaricomycetidae</taxon>
        <taxon>Agaricales</taxon>
        <taxon>Marasmiineae</taxon>
        <taxon>Mycenaceae</taxon>
        <taxon>Favolaschia</taxon>
    </lineage>
</organism>
<feature type="transmembrane region" description="Helical" evidence="12">
    <location>
        <begin position="313"/>
        <end position="335"/>
    </location>
</feature>
<feature type="transmembrane region" description="Helical" evidence="12">
    <location>
        <begin position="972"/>
        <end position="993"/>
    </location>
</feature>
<keyword evidence="3" id="KW-0813">Transport</keyword>
<evidence type="ECO:0000256" key="4">
    <source>
        <dbReference type="ARBA" id="ARBA00022692"/>
    </source>
</evidence>
<dbReference type="InterPro" id="IPR011527">
    <property type="entry name" value="ABC1_TM_dom"/>
</dbReference>
<dbReference type="SUPFAM" id="SSF52540">
    <property type="entry name" value="P-loop containing nucleoside triphosphate hydrolases"/>
    <property type="match status" value="2"/>
</dbReference>
<reference evidence="15 16" key="1">
    <citation type="journal article" date="2024" name="J Genomics">
        <title>Draft genome sequencing and assembly of Favolaschia claudopus CIRM-BRFM 2984 isolated from oak limbs.</title>
        <authorList>
            <person name="Navarro D."/>
            <person name="Drula E."/>
            <person name="Chaduli D."/>
            <person name="Cazenave R."/>
            <person name="Ahrendt S."/>
            <person name="Wang J."/>
            <person name="Lipzen A."/>
            <person name="Daum C."/>
            <person name="Barry K."/>
            <person name="Grigoriev I.V."/>
            <person name="Favel A."/>
            <person name="Rosso M.N."/>
            <person name="Martin F."/>
        </authorList>
    </citation>
    <scope>NUCLEOTIDE SEQUENCE [LARGE SCALE GENOMIC DNA]</scope>
    <source>
        <strain evidence="15 16">CIRM-BRFM 2984</strain>
    </source>
</reference>
<feature type="transmembrane region" description="Helical" evidence="12">
    <location>
        <begin position="347"/>
        <end position="370"/>
    </location>
</feature>
<keyword evidence="16" id="KW-1185">Reference proteome</keyword>
<dbReference type="GO" id="GO:0015421">
    <property type="term" value="F:ABC-type oligopeptide transporter activity"/>
    <property type="evidence" value="ECO:0007669"/>
    <property type="project" value="TreeGrafter"/>
</dbReference>
<dbReference type="PROSITE" id="PS50893">
    <property type="entry name" value="ABC_TRANSPORTER_2"/>
    <property type="match status" value="2"/>
</dbReference>
<comment type="similarity">
    <text evidence="2">Belongs to the ABC transporter superfamily. ABCB family. Multidrug resistance exporter (TC 3.A.1.201) subfamily.</text>
</comment>
<evidence type="ECO:0000256" key="7">
    <source>
        <dbReference type="ARBA" id="ARBA00022840"/>
    </source>
</evidence>
<dbReference type="InterPro" id="IPR003439">
    <property type="entry name" value="ABC_transporter-like_ATP-bd"/>
</dbReference>
<keyword evidence="6" id="KW-0547">Nucleotide-binding</keyword>
<evidence type="ECO:0000259" key="13">
    <source>
        <dbReference type="PROSITE" id="PS50893"/>
    </source>
</evidence>
<name>A0AAW0DA92_9AGAR</name>
<protein>
    <submittedName>
        <fullName evidence="15">P-loop containing nucleoside triphosphate hydrolase protein</fullName>
    </submittedName>
</protein>
<feature type="domain" description="ABC transporter" evidence="13">
    <location>
        <begin position="413"/>
        <end position="658"/>
    </location>
</feature>
<feature type="transmembrane region" description="Helical" evidence="12">
    <location>
        <begin position="211"/>
        <end position="230"/>
    </location>
</feature>
<dbReference type="SMART" id="SM00382">
    <property type="entry name" value="AAA"/>
    <property type="match status" value="2"/>
</dbReference>
<dbReference type="FunFam" id="1.20.1560.10:FF:000102">
    <property type="entry name" value="ABC multidrug transporter Mdr1"/>
    <property type="match status" value="1"/>
</dbReference>
<keyword evidence="9 12" id="KW-0472">Membrane</keyword>
<dbReference type="SUPFAM" id="SSF90123">
    <property type="entry name" value="ABC transporter transmembrane region"/>
    <property type="match status" value="2"/>
</dbReference>
<dbReference type="CDD" id="cd03249">
    <property type="entry name" value="ABC_MTABC3_MDL1_MDL2"/>
    <property type="match status" value="2"/>
</dbReference>
<dbReference type="InterPro" id="IPR017871">
    <property type="entry name" value="ABC_transporter-like_CS"/>
</dbReference>
<dbReference type="Proteomes" id="UP001362999">
    <property type="component" value="Unassembled WGS sequence"/>
</dbReference>
<feature type="region of interest" description="Disordered" evidence="11">
    <location>
        <begin position="1"/>
        <end position="44"/>
    </location>
</feature>
<dbReference type="FunFam" id="3.40.50.300:FF:000066">
    <property type="entry name" value="ABC transporter B family member 1"/>
    <property type="match status" value="1"/>
</dbReference>
<dbReference type="Gene3D" id="3.40.50.300">
    <property type="entry name" value="P-loop containing nucleotide triphosphate hydrolases"/>
    <property type="match status" value="2"/>
</dbReference>
<dbReference type="InterPro" id="IPR036640">
    <property type="entry name" value="ABC1_TM_sf"/>
</dbReference>
<feature type="domain" description="ABC transmembrane type-1" evidence="14">
    <location>
        <begin position="747"/>
        <end position="1033"/>
    </location>
</feature>
<comment type="subcellular location">
    <subcellularLocation>
        <location evidence="1">Cell membrane</location>
        <topology evidence="1">Multi-pass membrane protein</topology>
    </subcellularLocation>
</comment>
<dbReference type="Pfam" id="PF00664">
    <property type="entry name" value="ABC_membrane"/>
    <property type="match status" value="2"/>
</dbReference>
<feature type="transmembrane region" description="Helical" evidence="12">
    <location>
        <begin position="742"/>
        <end position="769"/>
    </location>
</feature>
<keyword evidence="4 12" id="KW-0812">Transmembrane</keyword>
<dbReference type="PANTHER" id="PTHR43394:SF27">
    <property type="entry name" value="ATP-DEPENDENT TRANSLOCASE ABCB1-LIKE"/>
    <property type="match status" value="1"/>
</dbReference>
<dbReference type="InterPro" id="IPR039421">
    <property type="entry name" value="Type_1_exporter"/>
</dbReference>
<feature type="transmembrane region" description="Helical" evidence="12">
    <location>
        <begin position="861"/>
        <end position="886"/>
    </location>
</feature>
<keyword evidence="15" id="KW-0378">Hydrolase</keyword>
<dbReference type="Gene3D" id="1.20.1560.10">
    <property type="entry name" value="ABC transporter type 1, transmembrane domain"/>
    <property type="match status" value="1"/>
</dbReference>
<evidence type="ECO:0000256" key="10">
    <source>
        <dbReference type="ARBA" id="ARBA00023180"/>
    </source>
</evidence>
<feature type="domain" description="ABC transmembrane type-1" evidence="14">
    <location>
        <begin position="71"/>
        <end position="378"/>
    </location>
</feature>
<evidence type="ECO:0000256" key="12">
    <source>
        <dbReference type="SAM" id="Phobius"/>
    </source>
</evidence>
<dbReference type="PROSITE" id="PS50929">
    <property type="entry name" value="ABC_TM1F"/>
    <property type="match status" value="2"/>
</dbReference>
<evidence type="ECO:0000259" key="14">
    <source>
        <dbReference type="PROSITE" id="PS50929"/>
    </source>
</evidence>
<feature type="transmembrane region" description="Helical" evidence="12">
    <location>
        <begin position="135"/>
        <end position="161"/>
    </location>
</feature>
<feature type="transmembrane region" description="Helical" evidence="12">
    <location>
        <begin position="236"/>
        <end position="257"/>
    </location>
</feature>
<dbReference type="GO" id="GO:0005524">
    <property type="term" value="F:ATP binding"/>
    <property type="evidence" value="ECO:0007669"/>
    <property type="project" value="UniProtKB-KW"/>
</dbReference>
<gene>
    <name evidence="15" type="ORF">R3P38DRAFT_2869265</name>
</gene>
<dbReference type="GO" id="GO:0005886">
    <property type="term" value="C:plasma membrane"/>
    <property type="evidence" value="ECO:0007669"/>
    <property type="project" value="UniProtKB-SubCell"/>
</dbReference>
<dbReference type="CDD" id="cd18578">
    <property type="entry name" value="ABC_6TM_Pgp_ABCB1_D2_like"/>
    <property type="match status" value="1"/>
</dbReference>
<dbReference type="GO" id="GO:0090374">
    <property type="term" value="P:oligopeptide export from mitochondrion"/>
    <property type="evidence" value="ECO:0007669"/>
    <property type="project" value="TreeGrafter"/>
</dbReference>
<evidence type="ECO:0000256" key="11">
    <source>
        <dbReference type="SAM" id="MobiDB-lite"/>
    </source>
</evidence>
<evidence type="ECO:0000256" key="5">
    <source>
        <dbReference type="ARBA" id="ARBA00022737"/>
    </source>
</evidence>
<keyword evidence="5" id="KW-0677">Repeat</keyword>
<evidence type="ECO:0000256" key="8">
    <source>
        <dbReference type="ARBA" id="ARBA00022989"/>
    </source>
</evidence>
<dbReference type="GO" id="GO:0016887">
    <property type="term" value="F:ATP hydrolysis activity"/>
    <property type="evidence" value="ECO:0007669"/>
    <property type="project" value="InterPro"/>
</dbReference>
<feature type="transmembrane region" description="Helical" evidence="12">
    <location>
        <begin position="789"/>
        <end position="810"/>
    </location>
</feature>
<dbReference type="GO" id="GO:0005743">
    <property type="term" value="C:mitochondrial inner membrane"/>
    <property type="evidence" value="ECO:0007669"/>
    <property type="project" value="TreeGrafter"/>
</dbReference>
<comment type="caution">
    <text evidence="15">The sequence shown here is derived from an EMBL/GenBank/DDBJ whole genome shotgun (WGS) entry which is preliminary data.</text>
</comment>
<dbReference type="InterPro" id="IPR003593">
    <property type="entry name" value="AAA+_ATPase"/>
</dbReference>
<keyword evidence="10" id="KW-0325">Glycoprotein</keyword>
<evidence type="ECO:0000256" key="6">
    <source>
        <dbReference type="ARBA" id="ARBA00022741"/>
    </source>
</evidence>
<dbReference type="InterPro" id="IPR027417">
    <property type="entry name" value="P-loop_NTPase"/>
</dbReference>
<evidence type="ECO:0000256" key="1">
    <source>
        <dbReference type="ARBA" id="ARBA00004651"/>
    </source>
</evidence>
<feature type="compositionally biased region" description="Basic and acidic residues" evidence="11">
    <location>
        <begin position="27"/>
        <end position="44"/>
    </location>
</feature>
<dbReference type="PANTHER" id="PTHR43394">
    <property type="entry name" value="ATP-DEPENDENT PERMEASE MDL1, MITOCHONDRIAL"/>
    <property type="match status" value="1"/>
</dbReference>